<dbReference type="Pfam" id="PF00069">
    <property type="entry name" value="Pkinase"/>
    <property type="match status" value="1"/>
</dbReference>
<evidence type="ECO:0000256" key="5">
    <source>
        <dbReference type="ARBA" id="ARBA00022840"/>
    </source>
</evidence>
<keyword evidence="10" id="KW-1185">Reference proteome</keyword>
<feature type="domain" description="Protein kinase" evidence="7">
    <location>
        <begin position="52"/>
        <end position="317"/>
    </location>
</feature>
<dbReference type="InterPro" id="IPR000719">
    <property type="entry name" value="Prot_kinase_dom"/>
</dbReference>
<accession>A0A5B8MJC0</accession>
<evidence type="ECO:0000313" key="10">
    <source>
        <dbReference type="Proteomes" id="UP000316726"/>
    </source>
</evidence>
<feature type="binding site" evidence="6">
    <location>
        <position position="85"/>
    </location>
    <ligand>
        <name>ATP</name>
        <dbReference type="ChEBI" id="CHEBI:30616"/>
    </ligand>
</feature>
<evidence type="ECO:0000256" key="3">
    <source>
        <dbReference type="ARBA" id="ARBA00022741"/>
    </source>
</evidence>
<organism evidence="9 10">
    <name type="scientific">Chloropicon primus</name>
    <dbReference type="NCBI Taxonomy" id="1764295"/>
    <lineage>
        <taxon>Eukaryota</taxon>
        <taxon>Viridiplantae</taxon>
        <taxon>Chlorophyta</taxon>
        <taxon>Chloropicophyceae</taxon>
        <taxon>Chloropicales</taxon>
        <taxon>Chloropicaceae</taxon>
        <taxon>Chloropicon</taxon>
    </lineage>
</organism>
<keyword evidence="3 6" id="KW-0547">Nucleotide-binding</keyword>
<dbReference type="SMART" id="SM00220">
    <property type="entry name" value="S_TKc"/>
    <property type="match status" value="1"/>
</dbReference>
<feature type="domain" description="EF-hand" evidence="8">
    <location>
        <begin position="380"/>
        <end position="415"/>
    </location>
</feature>
<protein>
    <submittedName>
        <fullName evidence="9">Serine/threonine-protein kinase</fullName>
    </submittedName>
</protein>
<evidence type="ECO:0000259" key="8">
    <source>
        <dbReference type="PROSITE" id="PS50222"/>
    </source>
</evidence>
<dbReference type="Gene3D" id="3.30.200.20">
    <property type="entry name" value="Phosphorylase Kinase, domain 1"/>
    <property type="match status" value="1"/>
</dbReference>
<dbReference type="Proteomes" id="UP000316726">
    <property type="component" value="Chromosome 3"/>
</dbReference>
<evidence type="ECO:0000313" key="9">
    <source>
        <dbReference type="EMBL" id="QDZ20184.1"/>
    </source>
</evidence>
<evidence type="ECO:0000256" key="2">
    <source>
        <dbReference type="ARBA" id="ARBA00022679"/>
    </source>
</evidence>
<dbReference type="EMBL" id="CP031036">
    <property type="protein sequence ID" value="QDZ20184.1"/>
    <property type="molecule type" value="Genomic_DNA"/>
</dbReference>
<dbReference type="AlphaFoldDB" id="A0A5B8MJC0"/>
<evidence type="ECO:0000259" key="7">
    <source>
        <dbReference type="PROSITE" id="PS50011"/>
    </source>
</evidence>
<dbReference type="GO" id="GO:0004674">
    <property type="term" value="F:protein serine/threonine kinase activity"/>
    <property type="evidence" value="ECO:0007669"/>
    <property type="project" value="UniProtKB-KW"/>
</dbReference>
<dbReference type="SUPFAM" id="SSF47473">
    <property type="entry name" value="EF-hand"/>
    <property type="match status" value="1"/>
</dbReference>
<reference evidence="9 10" key="1">
    <citation type="submission" date="2018-07" db="EMBL/GenBank/DDBJ databases">
        <title>The complete nuclear genome of the prasinophyte Chloropicon primus (CCMP1205).</title>
        <authorList>
            <person name="Pombert J.-F."/>
            <person name="Otis C."/>
            <person name="Turmel M."/>
            <person name="Lemieux C."/>
        </authorList>
    </citation>
    <scope>NUCLEOTIDE SEQUENCE [LARGE SCALE GENOMIC DNA]</scope>
    <source>
        <strain evidence="9 10">CCMP1205</strain>
    </source>
</reference>
<dbReference type="InterPro" id="IPR017441">
    <property type="entry name" value="Protein_kinase_ATP_BS"/>
</dbReference>
<dbReference type="PANTHER" id="PTHR24349">
    <property type="entry name" value="SERINE/THREONINE-PROTEIN KINASE"/>
    <property type="match status" value="1"/>
</dbReference>
<dbReference type="STRING" id="1764295.A0A5B8MJC0"/>
<dbReference type="GO" id="GO:0005524">
    <property type="term" value="F:ATP binding"/>
    <property type="evidence" value="ECO:0007669"/>
    <property type="project" value="UniProtKB-UniRule"/>
</dbReference>
<name>A0A5B8MJC0_9CHLO</name>
<dbReference type="SUPFAM" id="SSF56112">
    <property type="entry name" value="Protein kinase-like (PK-like)"/>
    <property type="match status" value="1"/>
</dbReference>
<dbReference type="PROSITE" id="PS50222">
    <property type="entry name" value="EF_HAND_2"/>
    <property type="match status" value="1"/>
</dbReference>
<evidence type="ECO:0000256" key="1">
    <source>
        <dbReference type="ARBA" id="ARBA00022527"/>
    </source>
</evidence>
<dbReference type="InterPro" id="IPR011992">
    <property type="entry name" value="EF-hand-dom_pair"/>
</dbReference>
<dbReference type="OrthoDB" id="74764at2759"/>
<evidence type="ECO:0000256" key="6">
    <source>
        <dbReference type="PROSITE-ProRule" id="PRU10141"/>
    </source>
</evidence>
<keyword evidence="1" id="KW-0723">Serine/threonine-protein kinase</keyword>
<dbReference type="PROSITE" id="PS00107">
    <property type="entry name" value="PROTEIN_KINASE_ATP"/>
    <property type="match status" value="1"/>
</dbReference>
<dbReference type="InterPro" id="IPR011009">
    <property type="entry name" value="Kinase-like_dom_sf"/>
</dbReference>
<sequence length="555" mass="62171">MEEFLLESRWLGDATKAGGAAKHGSACTSALEKSSKSATSGPSFGRKLEDHYEVGKVLGSGGYGVVHEAVCKATGKRVAVKTIRKKPKHFTGRLALYKTKVQAEFRAHLSLGKSLDIAYAYEAFEEADRVHLVLELCLGGTLLTSSFLSPSRYTEERVAAVLRSALRSVIQCNLHDIVFRDIKPENFLWTEQGHLKLTDFGLAAFCTEEERLLERCGTVSFLSPEVIRQDYGHSCDVWSIGVMAYLLLSGRYPFSDEEGNQKVPKEVWRSVLYDQPDFEREPWPQISESAKEFVSLLLEKDSGRRISAKDALSHPWVRGGAGKGANSGGSAPGAELEGGQDVLEESLVARLQRFGLYGKLKQVLLQKILKYMNLLDREDEEMESVKNFLNSLDYNNSGEVRVDDLVWMLSSGGYDLEADEWTQICEVIDSLSHETLKVKDLAPFLVDWPKIQRQDSWNDWVRDMYSQLSSSCDVFTLEELAEFVCESDAECSLEMVDEIAKCLGSSENASIELDKFKQLLELQDSEIDLLSYYDSRVEYYAPSSVEEAEPLPQTS</sequence>
<keyword evidence="5 6" id="KW-0067">ATP-binding</keyword>
<keyword evidence="2" id="KW-0808">Transferase</keyword>
<dbReference type="InterPro" id="IPR002048">
    <property type="entry name" value="EF_hand_dom"/>
</dbReference>
<dbReference type="GO" id="GO:0005509">
    <property type="term" value="F:calcium ion binding"/>
    <property type="evidence" value="ECO:0007669"/>
    <property type="project" value="InterPro"/>
</dbReference>
<dbReference type="FunFam" id="1.10.510.10:FF:000571">
    <property type="entry name" value="Maternal embryonic leucine zipper kinase"/>
    <property type="match status" value="1"/>
</dbReference>
<dbReference type="Gene3D" id="1.10.238.10">
    <property type="entry name" value="EF-hand"/>
    <property type="match status" value="1"/>
</dbReference>
<dbReference type="Gene3D" id="1.10.510.10">
    <property type="entry name" value="Transferase(Phosphotransferase) domain 1"/>
    <property type="match status" value="1"/>
</dbReference>
<evidence type="ECO:0000256" key="4">
    <source>
        <dbReference type="ARBA" id="ARBA00022777"/>
    </source>
</evidence>
<dbReference type="InterPro" id="IPR050205">
    <property type="entry name" value="CDPK_Ser/Thr_kinases"/>
</dbReference>
<proteinExistence type="predicted"/>
<keyword evidence="4 9" id="KW-0418">Kinase</keyword>
<gene>
    <name evidence="9" type="ORF">A3770_03p27020</name>
</gene>
<dbReference type="PROSITE" id="PS50011">
    <property type="entry name" value="PROTEIN_KINASE_DOM"/>
    <property type="match status" value="1"/>
</dbReference>